<keyword evidence="2" id="KW-0812">Transmembrane</keyword>
<keyword evidence="2" id="KW-1133">Transmembrane helix</keyword>
<evidence type="ECO:0000313" key="5">
    <source>
        <dbReference type="Proteomes" id="UP000030848"/>
    </source>
</evidence>
<feature type="domain" description="DUF4333" evidence="3">
    <location>
        <begin position="120"/>
        <end position="196"/>
    </location>
</feature>
<dbReference type="InterPro" id="IPR025637">
    <property type="entry name" value="DUF4333"/>
</dbReference>
<dbReference type="RefSeq" id="WP_015786513.1">
    <property type="nucleotide sequence ID" value="NZ_CALJZO010000006.1"/>
</dbReference>
<accession>A0A837DA30</accession>
<organism evidence="4 5">
    <name type="scientific">Saccharomonospora viridis</name>
    <dbReference type="NCBI Taxonomy" id="1852"/>
    <lineage>
        <taxon>Bacteria</taxon>
        <taxon>Bacillati</taxon>
        <taxon>Actinomycetota</taxon>
        <taxon>Actinomycetes</taxon>
        <taxon>Pseudonocardiales</taxon>
        <taxon>Pseudonocardiaceae</taxon>
        <taxon>Saccharomonospora</taxon>
    </lineage>
</organism>
<dbReference type="EMBL" id="JRZE01000006">
    <property type="protein sequence ID" value="KHF43461.1"/>
    <property type="molecule type" value="Genomic_DNA"/>
</dbReference>
<evidence type="ECO:0000259" key="3">
    <source>
        <dbReference type="Pfam" id="PF14230"/>
    </source>
</evidence>
<feature type="compositionally biased region" description="Polar residues" evidence="1">
    <location>
        <begin position="62"/>
        <end position="74"/>
    </location>
</feature>
<reference evidence="4 5" key="1">
    <citation type="submission" date="2014-10" db="EMBL/GenBank/DDBJ databases">
        <title>Genome sequence of Micropolyspora internatus JCM3315.</title>
        <authorList>
            <person name="Shin S.-K."/>
            <person name="Yi H."/>
        </authorList>
    </citation>
    <scope>NUCLEOTIDE SEQUENCE [LARGE SCALE GENOMIC DNA]</scope>
    <source>
        <strain evidence="4 5">JCM 3315</strain>
    </source>
</reference>
<dbReference type="AlphaFoldDB" id="A0A837DA30"/>
<proteinExistence type="predicted"/>
<dbReference type="OMA" id="GPYGPND"/>
<feature type="region of interest" description="Disordered" evidence="1">
    <location>
        <begin position="1"/>
        <end position="102"/>
    </location>
</feature>
<evidence type="ECO:0000313" key="4">
    <source>
        <dbReference type="EMBL" id="KHF43461.1"/>
    </source>
</evidence>
<protein>
    <recommendedName>
        <fullName evidence="3">DUF4333 domain-containing protein</fullName>
    </recommendedName>
</protein>
<evidence type="ECO:0000256" key="1">
    <source>
        <dbReference type="SAM" id="MobiDB-lite"/>
    </source>
</evidence>
<feature type="compositionally biased region" description="Low complexity" evidence="1">
    <location>
        <begin position="1"/>
        <end position="26"/>
    </location>
</feature>
<keyword evidence="2" id="KW-0472">Membrane</keyword>
<dbReference type="OrthoDB" id="3405072at2"/>
<dbReference type="Proteomes" id="UP000030848">
    <property type="component" value="Unassembled WGS sequence"/>
</dbReference>
<feature type="transmembrane region" description="Helical" evidence="2">
    <location>
        <begin position="106"/>
        <end position="126"/>
    </location>
</feature>
<gene>
    <name evidence="4" type="ORF">MINT15_36630</name>
</gene>
<evidence type="ECO:0000256" key="2">
    <source>
        <dbReference type="SAM" id="Phobius"/>
    </source>
</evidence>
<dbReference type="Pfam" id="PF14230">
    <property type="entry name" value="DUF4333"/>
    <property type="match status" value="1"/>
</dbReference>
<feature type="compositionally biased region" description="Low complexity" evidence="1">
    <location>
        <begin position="34"/>
        <end position="57"/>
    </location>
</feature>
<name>A0A837DA30_9PSEU</name>
<sequence length="207" mass="21809">MSTPYGGNNPGQWGQQPPANPASGGFAQPGGYGQQPAFGQQPGYGQPYGAPQYGQQPAPNPYDQSNPYGQQNAYGQQPAFGQQPGQSYGAPPPGGEQSGKKSGKGLWIGIAVTVVLLAAAGVVLFWKPGLLNSTVFDQERMESDIQRVLQDSYGLSVESVSCPADQKVEEGHTFTCDATVDGQQQSVKITVVSDEGRYTVDRPTPEG</sequence>
<feature type="compositionally biased region" description="Low complexity" evidence="1">
    <location>
        <begin position="75"/>
        <end position="86"/>
    </location>
</feature>
<comment type="caution">
    <text evidence="4">The sequence shown here is derived from an EMBL/GenBank/DDBJ whole genome shotgun (WGS) entry which is preliminary data.</text>
</comment>